<reference evidence="2 3" key="1">
    <citation type="submission" date="2017-08" db="EMBL/GenBank/DDBJ databases">
        <title>Multipartite genome sequences of Sinorhizobium species nodulating soybeans.</title>
        <authorList>
            <person name="Tian C.F."/>
        </authorList>
    </citation>
    <scope>NUCLEOTIDE SEQUENCE [LARGE SCALE GENOMIC DNA]</scope>
    <source>
        <strain evidence="2 3">CCBAU 05684</strain>
        <plasmid evidence="3">psj05684b</plasmid>
    </source>
</reference>
<accession>A0A249PJJ0</accession>
<feature type="region of interest" description="Disordered" evidence="1">
    <location>
        <begin position="1"/>
        <end position="30"/>
    </location>
</feature>
<name>A0A249PJJ0_9HYPH</name>
<organism evidence="2 3">
    <name type="scientific">Sinorhizobium sojae CCBAU 05684</name>
    <dbReference type="NCBI Taxonomy" id="716928"/>
    <lineage>
        <taxon>Bacteria</taxon>
        <taxon>Pseudomonadati</taxon>
        <taxon>Pseudomonadota</taxon>
        <taxon>Alphaproteobacteria</taxon>
        <taxon>Hyphomicrobiales</taxon>
        <taxon>Rhizobiaceae</taxon>
        <taxon>Sinorhizobium/Ensifer group</taxon>
        <taxon>Sinorhizobium</taxon>
    </lineage>
</organism>
<dbReference type="RefSeq" id="WP_244426733.1">
    <property type="nucleotide sequence ID" value="NZ_AJQT01000121.1"/>
</dbReference>
<sequence>MPIGFRHSPTAIPDLGLANDKSTPRASSHDGLIDRHEALATRSAAAHQRAGQFLTLAKSGLPRMQMGGTFVHTMRAVGNKSRSTVVPEGESLRYTSIVALGLSWVNEPEQRLVLKGQTAADLARSTIAQAEASDEPGAIALAAWAAAEAAESPATLLLRRLLELLETAAPIATVDCAWTLSAALAGRHLADTRALATLAARRLLECQARSGLFPHMLPGSASGRLRAHVGCFADQVYPIQALARLHAACGDFRALDAADACAERICALQGPHGQWWWHYDVRDGSVVEEYPVYSVHQHAMAPMALLDLREAGGRAHWQPIIKGLEWLDQHTEVAVPLVADEEYLIWRKVMRREPGKVVRAIAAATTALKPGLHPPSLNIAFPPNQVDYECRPYELGWLLYAWLSGGVVARLAGVHEHR</sequence>
<dbReference type="InterPro" id="IPR008930">
    <property type="entry name" value="Terpenoid_cyclase/PrenylTrfase"/>
</dbReference>
<dbReference type="SUPFAM" id="SSF48239">
    <property type="entry name" value="Terpenoid cyclases/Protein prenyltransferases"/>
    <property type="match status" value="1"/>
</dbReference>
<dbReference type="STRING" id="716928.GCA_000261485_05193"/>
<evidence type="ECO:0000313" key="3">
    <source>
        <dbReference type="Proteomes" id="UP000217211"/>
    </source>
</evidence>
<evidence type="ECO:0000256" key="1">
    <source>
        <dbReference type="SAM" id="MobiDB-lite"/>
    </source>
</evidence>
<protein>
    <submittedName>
        <fullName evidence="2">Uncharacterized protein</fullName>
    </submittedName>
</protein>
<dbReference type="AlphaFoldDB" id="A0A249PJJ0"/>
<dbReference type="Proteomes" id="UP000217211">
    <property type="component" value="Plasmid pSJ05684b"/>
</dbReference>
<proteinExistence type="predicted"/>
<geneLocation type="plasmid" evidence="3">
    <name>psj05684b</name>
</geneLocation>
<keyword evidence="3" id="KW-1185">Reference proteome</keyword>
<evidence type="ECO:0000313" key="2">
    <source>
        <dbReference type="EMBL" id="ASY65966.1"/>
    </source>
</evidence>
<gene>
    <name evidence="2" type="ORF">SJ05684_b49840</name>
</gene>
<keyword evidence="2" id="KW-0614">Plasmid</keyword>
<dbReference type="KEGG" id="esj:SJ05684_b49840"/>
<dbReference type="eggNOG" id="ENOG5032YG0">
    <property type="taxonomic scope" value="Bacteria"/>
</dbReference>
<dbReference type="EMBL" id="CP023068">
    <property type="protein sequence ID" value="ASY65966.1"/>
    <property type="molecule type" value="Genomic_DNA"/>
</dbReference>